<reference evidence="8 9" key="1">
    <citation type="submission" date="2017-12" db="EMBL/GenBank/DDBJ databases">
        <title>Genomic analysis of a novel phage Vp_R1 lytic to Vibrio parahaemolyticus.</title>
        <authorList>
            <person name="Ren H."/>
            <person name="Li Z."/>
        </authorList>
    </citation>
    <scope>NUCLEOTIDE SEQUENCE [LARGE SCALE GENOMIC DNA]</scope>
</reference>
<protein>
    <recommendedName>
        <fullName evidence="6">PhoH-like protein</fullName>
    </recommendedName>
</protein>
<dbReference type="InterPro" id="IPR051451">
    <property type="entry name" value="PhoH2-like"/>
</dbReference>
<evidence type="ECO:0000313" key="9">
    <source>
        <dbReference type="Proteomes" id="UP000240283"/>
    </source>
</evidence>
<evidence type="ECO:0000256" key="2">
    <source>
        <dbReference type="ARBA" id="ARBA00010393"/>
    </source>
</evidence>
<comment type="similarity">
    <text evidence="2">Belongs to the PhoH family.</text>
</comment>
<keyword evidence="9" id="KW-1185">Reference proteome</keyword>
<evidence type="ECO:0000256" key="4">
    <source>
        <dbReference type="ARBA" id="ARBA00022741"/>
    </source>
</evidence>
<proteinExistence type="inferred from homology"/>
<evidence type="ECO:0000313" key="8">
    <source>
        <dbReference type="EMBL" id="AUG88377.1"/>
    </source>
</evidence>
<dbReference type="GO" id="GO:0005524">
    <property type="term" value="F:ATP binding"/>
    <property type="evidence" value="ECO:0007669"/>
    <property type="project" value="UniProtKB-KW"/>
</dbReference>
<evidence type="ECO:0000256" key="6">
    <source>
        <dbReference type="ARBA" id="ARBA00039970"/>
    </source>
</evidence>
<evidence type="ECO:0000256" key="3">
    <source>
        <dbReference type="ARBA" id="ARBA00022490"/>
    </source>
</evidence>
<dbReference type="EMBL" id="MG603697">
    <property type="protein sequence ID" value="AUG88377.1"/>
    <property type="molecule type" value="Genomic_DNA"/>
</dbReference>
<sequence>MSTKDHTLKLTEKHKAYNLALYDHDRLPTIAYGSAGTGKTFSAVKAAVKLLNEGRFKHVVVTRPNVTFADKSGHLPGTEREKMEPWVRPVLQGLHELGYKQSEIDTMEKYGELQFFPLESIQGLTFHNSFIIVDEVQNMDFQQLKVFLTRQGKGSKVVLCGDIEQISPRFKNSGLKELIDMVEYFDMRVHRVHFTRDDIIRSQECKNWIVSFEDWELVKSGKIDFKAYKKDEMPIDGTDEEWKEYLDSL</sequence>
<dbReference type="InterPro" id="IPR003714">
    <property type="entry name" value="PhoH"/>
</dbReference>
<keyword evidence="5" id="KW-0067">ATP-binding</keyword>
<dbReference type="Gene3D" id="3.40.50.300">
    <property type="entry name" value="P-loop containing nucleotide triphosphate hydrolases"/>
    <property type="match status" value="1"/>
</dbReference>
<dbReference type="SUPFAM" id="SSF52540">
    <property type="entry name" value="P-loop containing nucleoside triphosphate hydrolases"/>
    <property type="match status" value="1"/>
</dbReference>
<comment type="subcellular location">
    <subcellularLocation>
        <location evidence="1">Cytoplasm</location>
    </subcellularLocation>
</comment>
<feature type="domain" description="PhoH-like protein" evidence="7">
    <location>
        <begin position="12"/>
        <end position="209"/>
    </location>
</feature>
<accession>A0A2H5BPX1</accession>
<organism evidence="8 9">
    <name type="scientific">Vibrio phage Vp_R1</name>
    <dbReference type="NCBI Taxonomy" id="2059867"/>
    <lineage>
        <taxon>Viruses</taxon>
        <taxon>Duplodnaviria</taxon>
        <taxon>Heunggongvirae</taxon>
        <taxon>Uroviricota</taxon>
        <taxon>Caudoviricetes</taxon>
        <taxon>Grimontviridae</taxon>
        <taxon>Dalianvirus</taxon>
        <taxon>Dalianvirus R1</taxon>
    </lineage>
</organism>
<gene>
    <name evidence="8" type="ORF">VPR_013</name>
</gene>
<evidence type="ECO:0000256" key="1">
    <source>
        <dbReference type="ARBA" id="ARBA00004496"/>
    </source>
</evidence>
<dbReference type="Proteomes" id="UP000240283">
    <property type="component" value="Segment"/>
</dbReference>
<dbReference type="InterPro" id="IPR027417">
    <property type="entry name" value="P-loop_NTPase"/>
</dbReference>
<evidence type="ECO:0000259" key="7">
    <source>
        <dbReference type="Pfam" id="PF02562"/>
    </source>
</evidence>
<dbReference type="PANTHER" id="PTHR30473">
    <property type="entry name" value="PROTEIN PHOH"/>
    <property type="match status" value="1"/>
</dbReference>
<keyword evidence="3" id="KW-0963">Cytoplasm</keyword>
<evidence type="ECO:0000256" key="5">
    <source>
        <dbReference type="ARBA" id="ARBA00022840"/>
    </source>
</evidence>
<dbReference type="Pfam" id="PF02562">
    <property type="entry name" value="PhoH"/>
    <property type="match status" value="1"/>
</dbReference>
<keyword evidence="4" id="KW-0547">Nucleotide-binding</keyword>
<dbReference type="PANTHER" id="PTHR30473:SF1">
    <property type="entry name" value="PHOH-LIKE PROTEIN"/>
    <property type="match status" value="1"/>
</dbReference>
<name>A0A2H5BPX1_9CAUD</name>